<name>A0A8H6YJV5_9AGAR</name>
<evidence type="ECO:0000313" key="1">
    <source>
        <dbReference type="EMBL" id="KAF7361193.1"/>
    </source>
</evidence>
<dbReference type="AlphaFoldDB" id="A0A8H6YJV5"/>
<keyword evidence="2" id="KW-1185">Reference proteome</keyword>
<organism evidence="1 2">
    <name type="scientific">Mycena sanguinolenta</name>
    <dbReference type="NCBI Taxonomy" id="230812"/>
    <lineage>
        <taxon>Eukaryota</taxon>
        <taxon>Fungi</taxon>
        <taxon>Dikarya</taxon>
        <taxon>Basidiomycota</taxon>
        <taxon>Agaricomycotina</taxon>
        <taxon>Agaricomycetes</taxon>
        <taxon>Agaricomycetidae</taxon>
        <taxon>Agaricales</taxon>
        <taxon>Marasmiineae</taxon>
        <taxon>Mycenaceae</taxon>
        <taxon>Mycena</taxon>
    </lineage>
</organism>
<reference evidence="1" key="1">
    <citation type="submission" date="2020-05" db="EMBL/GenBank/DDBJ databases">
        <title>Mycena genomes resolve the evolution of fungal bioluminescence.</title>
        <authorList>
            <person name="Tsai I.J."/>
        </authorList>
    </citation>
    <scope>NUCLEOTIDE SEQUENCE</scope>
    <source>
        <strain evidence="1">160909Yilan</strain>
    </source>
</reference>
<dbReference type="EMBL" id="JACAZH010000008">
    <property type="protein sequence ID" value="KAF7361193.1"/>
    <property type="molecule type" value="Genomic_DNA"/>
</dbReference>
<evidence type="ECO:0000313" key="2">
    <source>
        <dbReference type="Proteomes" id="UP000623467"/>
    </source>
</evidence>
<comment type="caution">
    <text evidence="1">The sequence shown here is derived from an EMBL/GenBank/DDBJ whole genome shotgun (WGS) entry which is preliminary data.</text>
</comment>
<accession>A0A8H6YJV5</accession>
<proteinExistence type="predicted"/>
<dbReference type="Proteomes" id="UP000623467">
    <property type="component" value="Unassembled WGS sequence"/>
</dbReference>
<protein>
    <submittedName>
        <fullName evidence="1">Uncharacterized protein</fullName>
    </submittedName>
</protein>
<gene>
    <name evidence="1" type="ORF">MSAN_01151300</name>
</gene>
<sequence>MPTAASVAPNTPILFCLISTWKPRAVGDRAEPPCSLSRARLGTQARPPIPTWDPTSESAVASSVLHTVSSSAFSGHLHDGQPVHLTTSNQFTSTPSNPCSCFPSAVRRRFPRAHVSTKYMVPRSRVRVVLRADAYVLAYLPPAHRCRGRADGREPRAARAASPHGQLAWPSPALAPLAGGWTQESECQLRGLSPPSCAGMLACSESRIVNFHRTSDAERVLGAHCARGQPAATR</sequence>